<proteinExistence type="predicted"/>
<keyword evidence="3 5" id="KW-1133">Transmembrane helix</keyword>
<protein>
    <submittedName>
        <fullName evidence="6">SPP1 family holin</fullName>
    </submittedName>
</protein>
<feature type="transmembrane region" description="Helical" evidence="5">
    <location>
        <begin position="42"/>
        <end position="60"/>
    </location>
</feature>
<keyword evidence="7" id="KW-1185">Reference proteome</keyword>
<evidence type="ECO:0000256" key="2">
    <source>
        <dbReference type="ARBA" id="ARBA00022692"/>
    </source>
</evidence>
<evidence type="ECO:0000256" key="1">
    <source>
        <dbReference type="ARBA" id="ARBA00004370"/>
    </source>
</evidence>
<organism evidence="6 7">
    <name type="scientific">Mesobacillus stamsii</name>
    <dbReference type="NCBI Taxonomy" id="225347"/>
    <lineage>
        <taxon>Bacteria</taxon>
        <taxon>Bacillati</taxon>
        <taxon>Bacillota</taxon>
        <taxon>Bacilli</taxon>
        <taxon>Bacillales</taxon>
        <taxon>Bacillaceae</taxon>
        <taxon>Mesobacillus</taxon>
    </lineage>
</organism>
<evidence type="ECO:0000256" key="5">
    <source>
        <dbReference type="SAM" id="Phobius"/>
    </source>
</evidence>
<evidence type="ECO:0000256" key="3">
    <source>
        <dbReference type="ARBA" id="ARBA00022989"/>
    </source>
</evidence>
<dbReference type="Proteomes" id="UP001242313">
    <property type="component" value="Unassembled WGS sequence"/>
</dbReference>
<gene>
    <name evidence="6" type="ORF">J2S25_002784</name>
</gene>
<dbReference type="EMBL" id="JAUSUN010000017">
    <property type="protein sequence ID" value="MDQ0414575.1"/>
    <property type="molecule type" value="Genomic_DNA"/>
</dbReference>
<dbReference type="Pfam" id="PF04688">
    <property type="entry name" value="Holin_SPP1"/>
    <property type="match status" value="1"/>
</dbReference>
<accession>A0ABU0FXA5</accession>
<dbReference type="RefSeq" id="WP_307192143.1">
    <property type="nucleotide sequence ID" value="NZ_JAUSUN010000017.1"/>
</dbReference>
<name>A0ABU0FXA5_9BACI</name>
<comment type="caution">
    <text evidence="6">The sequence shown here is derived from an EMBL/GenBank/DDBJ whole genome shotgun (WGS) entry which is preliminary data.</text>
</comment>
<keyword evidence="4 5" id="KW-0472">Membrane</keyword>
<feature type="transmembrane region" description="Helical" evidence="5">
    <location>
        <begin position="12"/>
        <end position="30"/>
    </location>
</feature>
<keyword evidence="2 5" id="KW-0812">Transmembrane</keyword>
<evidence type="ECO:0000313" key="6">
    <source>
        <dbReference type="EMBL" id="MDQ0414575.1"/>
    </source>
</evidence>
<dbReference type="NCBIfam" id="TIGR01592">
    <property type="entry name" value="holin_SPP1"/>
    <property type="match status" value="1"/>
</dbReference>
<reference evidence="6 7" key="1">
    <citation type="submission" date="2023-07" db="EMBL/GenBank/DDBJ databases">
        <title>Genomic Encyclopedia of Type Strains, Phase IV (KMG-IV): sequencing the most valuable type-strain genomes for metagenomic binning, comparative biology and taxonomic classification.</title>
        <authorList>
            <person name="Goeker M."/>
        </authorList>
    </citation>
    <scope>NUCLEOTIDE SEQUENCE [LARGE SCALE GENOMIC DNA]</scope>
    <source>
        <strain evidence="6 7">DSM 19598</strain>
    </source>
</reference>
<evidence type="ECO:0000313" key="7">
    <source>
        <dbReference type="Proteomes" id="UP001242313"/>
    </source>
</evidence>
<dbReference type="InterPro" id="IPR006479">
    <property type="entry name" value="Holin"/>
</dbReference>
<comment type="subcellular location">
    <subcellularLocation>
        <location evidence="1">Membrane</location>
    </subcellularLocation>
</comment>
<sequence>MNNFDKGTVIRTVLLFVALLNQVLIAFGKAPVSLNEQQIGDWYMVISTLVTGVIAAWSWFKNNYITKKGQLQKEALLAKGLTKK</sequence>
<evidence type="ECO:0000256" key="4">
    <source>
        <dbReference type="ARBA" id="ARBA00023136"/>
    </source>
</evidence>